<evidence type="ECO:0000313" key="1">
    <source>
        <dbReference type="EMBL" id="AMK96120.1"/>
    </source>
</evidence>
<evidence type="ECO:0008006" key="2">
    <source>
        <dbReference type="Google" id="ProtNLM"/>
    </source>
</evidence>
<dbReference type="RefSeq" id="YP_009243878.1">
    <property type="nucleotide sequence ID" value="NC_029857.1"/>
</dbReference>
<protein>
    <recommendedName>
        <fullName evidence="2">POTRA domain-containing protein</fullName>
    </recommendedName>
</protein>
<sequence>MHFNNINLINKQIVNMDNQIVYNNRAINILLQGFDNLYIRKRVIDKIRISSLINYNKELKINDINSIIIKLSLSGFFHYTNTSVKSINNKIYLIINLKLNPIVKNINVINSSKLKIPKNYLKNLLDSYVGYPKNFIYHKQILKQIEFWYLLKGYRWVKVLANYIGPNNQSLNIKILEGKICEYELKCINIIDNIKEKEINHLITKELKIIRDQTLNINNLENGITKLKKQRVILDCNYQIVQNNYGLKILIQYKLLKNHYDTYFLNKLSLYHIHSAFNSLIKNTSFKYINFSYKVYYNFNYLINNLFIDKLVNSTFYKIGLNLEKIYLYSDIVLSQFYKKLLYCTYNLNQKQNDLLIKFELNFRKYQISLSYSSSRIYLYNYCDSQASLHIFKAIQEKDNQIFQLSL</sequence>
<dbReference type="GeneID" id="27215564"/>
<dbReference type="EMBL" id="KT266785">
    <property type="protein sequence ID" value="AMK96120.1"/>
    <property type="molecule type" value="Genomic_DNA"/>
</dbReference>
<geneLocation type="plastid" evidence="1"/>
<name>A0A141SCV2_9FLOR</name>
<organism evidence="1">
    <name type="scientific">Sporolithon durum</name>
    <dbReference type="NCBI Taxonomy" id="48970"/>
    <lineage>
        <taxon>Eukaryota</taxon>
        <taxon>Rhodophyta</taxon>
        <taxon>Florideophyceae</taxon>
        <taxon>Corallinophycidae</taxon>
        <taxon>Sporolithales</taxon>
        <taxon>Sporolithaceae</taxon>
        <taxon>Sporolithon</taxon>
    </lineage>
</organism>
<reference evidence="1" key="1">
    <citation type="submission" date="2015-07" db="EMBL/GenBank/DDBJ databases">
        <title>Reconstructing the complex evolutionary history of mobile plasmids in red algal genomes.</title>
        <authorList>
            <person name="Lee J."/>
            <person name="Kim K.M."/>
            <person name="Yang E.C."/>
            <person name="Miller K.A."/>
            <person name="Boo S.M."/>
            <person name="Bhattacharya D."/>
            <person name="Yoon H.S."/>
        </authorList>
    </citation>
    <scope>NUCLEOTIDE SEQUENCE</scope>
</reference>
<proteinExistence type="predicted"/>
<gene>
    <name evidence="1" type="primary">ORF408</name>
    <name evidence="1" type="ORF">Sdur_062</name>
</gene>
<dbReference type="Gene3D" id="3.10.20.310">
    <property type="entry name" value="membrane protein fhac"/>
    <property type="match status" value="1"/>
</dbReference>
<keyword evidence="1" id="KW-0934">Plastid</keyword>
<accession>A0A141SCV2</accession>
<dbReference type="AlphaFoldDB" id="A0A141SCV2"/>